<feature type="transmembrane region" description="Helical" evidence="2">
    <location>
        <begin position="214"/>
        <end position="235"/>
    </location>
</feature>
<keyword evidence="4" id="KW-1185">Reference proteome</keyword>
<protein>
    <submittedName>
        <fullName evidence="3">Uncharacterized protein</fullName>
    </submittedName>
</protein>
<keyword evidence="2" id="KW-0472">Membrane</keyword>
<sequence length="252" mass="26558">MDTTDDVPRRPPPPDGDPGRVTSGGPVKSERLRARPIPQSHQRRSARPLNVLAGRTPGPVRVRRAGRMRRLVAALAIATVLSASLLARHLDLAWTLLLIGAGLGALATIVPFTVVPAVERRQDEPDGALVRVGLDVAPMALALVPGLILLPSLRQSLLALPALGFAIAAAGLWRRASWATWTWRGCCGALMGWSALFGLRAMPGIVGPADAGDWFGSAGSLLEALSVAAIGWWVASRLETALAHADVQSVSR</sequence>
<feature type="transmembrane region" description="Helical" evidence="2">
    <location>
        <begin position="156"/>
        <end position="174"/>
    </location>
</feature>
<feature type="transmembrane region" description="Helical" evidence="2">
    <location>
        <begin position="181"/>
        <end position="202"/>
    </location>
</feature>
<feature type="transmembrane region" description="Helical" evidence="2">
    <location>
        <begin position="93"/>
        <end position="116"/>
    </location>
</feature>
<organism evidence="3 4">
    <name type="scientific">Engelhardtia mirabilis</name>
    <dbReference type="NCBI Taxonomy" id="2528011"/>
    <lineage>
        <taxon>Bacteria</taxon>
        <taxon>Pseudomonadati</taxon>
        <taxon>Planctomycetota</taxon>
        <taxon>Planctomycetia</taxon>
        <taxon>Planctomycetia incertae sedis</taxon>
        <taxon>Engelhardtia</taxon>
    </lineage>
</organism>
<feature type="region of interest" description="Disordered" evidence="1">
    <location>
        <begin position="1"/>
        <end position="57"/>
    </location>
</feature>
<dbReference type="KEGG" id="pbap:Pla133_40250"/>
<keyword evidence="2" id="KW-0812">Transmembrane</keyword>
<evidence type="ECO:0000313" key="3">
    <source>
        <dbReference type="EMBL" id="QDU68910.1"/>
    </source>
</evidence>
<reference evidence="3 4" key="1">
    <citation type="submission" date="2019-02" db="EMBL/GenBank/DDBJ databases">
        <title>Deep-cultivation of Planctomycetes and their phenomic and genomic characterization uncovers novel biology.</title>
        <authorList>
            <person name="Wiegand S."/>
            <person name="Jogler M."/>
            <person name="Boedeker C."/>
            <person name="Pinto D."/>
            <person name="Vollmers J."/>
            <person name="Rivas-Marin E."/>
            <person name="Kohn T."/>
            <person name="Peeters S.H."/>
            <person name="Heuer A."/>
            <person name="Rast P."/>
            <person name="Oberbeckmann S."/>
            <person name="Bunk B."/>
            <person name="Jeske O."/>
            <person name="Meyerdierks A."/>
            <person name="Storesund J.E."/>
            <person name="Kallscheuer N."/>
            <person name="Luecker S."/>
            <person name="Lage O.M."/>
            <person name="Pohl T."/>
            <person name="Merkel B.J."/>
            <person name="Hornburger P."/>
            <person name="Mueller R.-W."/>
            <person name="Bruemmer F."/>
            <person name="Labrenz M."/>
            <person name="Spormann A.M."/>
            <person name="Op den Camp H."/>
            <person name="Overmann J."/>
            <person name="Amann R."/>
            <person name="Jetten M.S.M."/>
            <person name="Mascher T."/>
            <person name="Medema M.H."/>
            <person name="Devos D.P."/>
            <person name="Kaster A.-K."/>
            <person name="Ovreas L."/>
            <person name="Rohde M."/>
            <person name="Galperin M.Y."/>
            <person name="Jogler C."/>
        </authorList>
    </citation>
    <scope>NUCLEOTIDE SEQUENCE [LARGE SCALE GENOMIC DNA]</scope>
    <source>
        <strain evidence="3 4">Pla133</strain>
    </source>
</reference>
<evidence type="ECO:0000313" key="4">
    <source>
        <dbReference type="Proteomes" id="UP000316921"/>
    </source>
</evidence>
<evidence type="ECO:0000256" key="2">
    <source>
        <dbReference type="SAM" id="Phobius"/>
    </source>
</evidence>
<feature type="transmembrane region" description="Helical" evidence="2">
    <location>
        <begin position="71"/>
        <end position="87"/>
    </location>
</feature>
<keyword evidence="2" id="KW-1133">Transmembrane helix</keyword>
<proteinExistence type="predicted"/>
<feature type="transmembrane region" description="Helical" evidence="2">
    <location>
        <begin position="128"/>
        <end position="150"/>
    </location>
</feature>
<gene>
    <name evidence="3" type="ORF">Pla133_40250</name>
</gene>
<dbReference type="RefSeq" id="WP_145068323.1">
    <property type="nucleotide sequence ID" value="NZ_CP036287.1"/>
</dbReference>
<name>A0A518BPK7_9BACT</name>
<dbReference type="EMBL" id="CP036287">
    <property type="protein sequence ID" value="QDU68910.1"/>
    <property type="molecule type" value="Genomic_DNA"/>
</dbReference>
<accession>A0A518BPK7</accession>
<dbReference type="Proteomes" id="UP000316921">
    <property type="component" value="Chromosome"/>
</dbReference>
<dbReference type="AlphaFoldDB" id="A0A518BPK7"/>
<evidence type="ECO:0000256" key="1">
    <source>
        <dbReference type="SAM" id="MobiDB-lite"/>
    </source>
</evidence>